<keyword evidence="1" id="KW-1133">Transmembrane helix</keyword>
<dbReference type="Proteomes" id="UP000053257">
    <property type="component" value="Unassembled WGS sequence"/>
</dbReference>
<sequence length="297" mass="33431">MVNWESPAVITVCLRVQDKLTIFFSGIYMWHFLITLRHVEFPLLTGKLAWRWSYVYYLAARYLMIGTQIPLHQVTQPKVFEAMAIAGCLITVFATGNLLLRTIAVWNNHRIVQVALVLLGVGHWVVALAVAIPPIVKTAGNFAPAGNNPKTISSISIVPWFLYSFILDFVIVVMTVYGLFLQRAARSTRLWKSLYRHGIIYYVVTVAVNLPMLIFAWSTQSACLIGAFSIPGLTVSVMASSRAVTSLLELPEKSDMRRPHIQERMNVDISAFRSERLSTNINLSLSFSSLHSMRARN</sequence>
<organism evidence="2 3">
    <name type="scientific">Phlebiopsis gigantea (strain 11061_1 CR5-6)</name>
    <name type="common">White-rot fungus</name>
    <name type="synonym">Peniophora gigantea</name>
    <dbReference type="NCBI Taxonomy" id="745531"/>
    <lineage>
        <taxon>Eukaryota</taxon>
        <taxon>Fungi</taxon>
        <taxon>Dikarya</taxon>
        <taxon>Basidiomycota</taxon>
        <taxon>Agaricomycotina</taxon>
        <taxon>Agaricomycetes</taxon>
        <taxon>Polyporales</taxon>
        <taxon>Phanerochaetaceae</taxon>
        <taxon>Phlebiopsis</taxon>
    </lineage>
</organism>
<evidence type="ECO:0000256" key="1">
    <source>
        <dbReference type="SAM" id="Phobius"/>
    </source>
</evidence>
<name>A0A0C3PKP0_PHLG1</name>
<gene>
    <name evidence="2" type="ORF">PHLGIDRAFT_118590</name>
</gene>
<dbReference type="AlphaFoldDB" id="A0A0C3PKP0"/>
<proteinExistence type="predicted"/>
<accession>A0A0C3PKP0</accession>
<keyword evidence="1" id="KW-0812">Transmembrane</keyword>
<evidence type="ECO:0000313" key="3">
    <source>
        <dbReference type="Proteomes" id="UP000053257"/>
    </source>
</evidence>
<evidence type="ECO:0000313" key="2">
    <source>
        <dbReference type="EMBL" id="KIP06908.1"/>
    </source>
</evidence>
<feature type="transmembrane region" description="Helical" evidence="1">
    <location>
        <begin position="20"/>
        <end position="36"/>
    </location>
</feature>
<feature type="transmembrane region" description="Helical" evidence="1">
    <location>
        <begin position="156"/>
        <end position="179"/>
    </location>
</feature>
<feature type="transmembrane region" description="Helical" evidence="1">
    <location>
        <begin position="48"/>
        <end position="67"/>
    </location>
</feature>
<protein>
    <submittedName>
        <fullName evidence="2">Uncharacterized protein</fullName>
    </submittedName>
</protein>
<dbReference type="EMBL" id="KN840508">
    <property type="protein sequence ID" value="KIP06908.1"/>
    <property type="molecule type" value="Genomic_DNA"/>
</dbReference>
<feature type="transmembrane region" description="Helical" evidence="1">
    <location>
        <begin position="224"/>
        <end position="248"/>
    </location>
</feature>
<feature type="transmembrane region" description="Helical" evidence="1">
    <location>
        <begin position="79"/>
        <end position="100"/>
    </location>
</feature>
<feature type="transmembrane region" description="Helical" evidence="1">
    <location>
        <begin position="112"/>
        <end position="136"/>
    </location>
</feature>
<dbReference type="HOGENOM" id="CLU_059054_0_0_1"/>
<dbReference type="OrthoDB" id="2803205at2759"/>
<reference evidence="2 3" key="1">
    <citation type="journal article" date="2014" name="PLoS Genet.">
        <title>Analysis of the Phlebiopsis gigantea genome, transcriptome and secretome provides insight into its pioneer colonization strategies of wood.</title>
        <authorList>
            <person name="Hori C."/>
            <person name="Ishida T."/>
            <person name="Igarashi K."/>
            <person name="Samejima M."/>
            <person name="Suzuki H."/>
            <person name="Master E."/>
            <person name="Ferreira P."/>
            <person name="Ruiz-Duenas F.J."/>
            <person name="Held B."/>
            <person name="Canessa P."/>
            <person name="Larrondo L.F."/>
            <person name="Schmoll M."/>
            <person name="Druzhinina I.S."/>
            <person name="Kubicek C.P."/>
            <person name="Gaskell J.A."/>
            <person name="Kersten P."/>
            <person name="St John F."/>
            <person name="Glasner J."/>
            <person name="Sabat G."/>
            <person name="Splinter BonDurant S."/>
            <person name="Syed K."/>
            <person name="Yadav J."/>
            <person name="Mgbeahuruike A.C."/>
            <person name="Kovalchuk A."/>
            <person name="Asiegbu F.O."/>
            <person name="Lackner G."/>
            <person name="Hoffmeister D."/>
            <person name="Rencoret J."/>
            <person name="Gutierrez A."/>
            <person name="Sun H."/>
            <person name="Lindquist E."/>
            <person name="Barry K."/>
            <person name="Riley R."/>
            <person name="Grigoriev I.V."/>
            <person name="Henrissat B."/>
            <person name="Kues U."/>
            <person name="Berka R.M."/>
            <person name="Martinez A.T."/>
            <person name="Covert S.F."/>
            <person name="Blanchette R.A."/>
            <person name="Cullen D."/>
        </authorList>
    </citation>
    <scope>NUCLEOTIDE SEQUENCE [LARGE SCALE GENOMIC DNA]</scope>
    <source>
        <strain evidence="2 3">11061_1 CR5-6</strain>
    </source>
</reference>
<feature type="transmembrane region" description="Helical" evidence="1">
    <location>
        <begin position="199"/>
        <end position="218"/>
    </location>
</feature>
<keyword evidence="1" id="KW-0472">Membrane</keyword>
<keyword evidence="3" id="KW-1185">Reference proteome</keyword>